<protein>
    <submittedName>
        <fullName evidence="1">Uncharacterized protein</fullName>
    </submittedName>
</protein>
<accession>A0A2N0ZBV8</accession>
<gene>
    <name evidence="1" type="ORF">CWS20_21230</name>
</gene>
<comment type="caution">
    <text evidence="1">The sequence shown here is derived from an EMBL/GenBank/DDBJ whole genome shotgun (WGS) entry which is preliminary data.</text>
</comment>
<proteinExistence type="predicted"/>
<name>A0A2N0ZBV8_9BACI</name>
<evidence type="ECO:0000313" key="2">
    <source>
        <dbReference type="Proteomes" id="UP000233343"/>
    </source>
</evidence>
<dbReference type="Proteomes" id="UP000233343">
    <property type="component" value="Unassembled WGS sequence"/>
</dbReference>
<reference evidence="1 2" key="1">
    <citation type="journal article" date="2010" name="Int. J. Syst. Evol. Microbiol.">
        <title>Bacillus horneckiae sp. nov., isolated from a spacecraft-assembly clean room.</title>
        <authorList>
            <person name="Vaishampayan P."/>
            <person name="Probst A."/>
            <person name="Krishnamurthi S."/>
            <person name="Ghosh S."/>
            <person name="Osman S."/>
            <person name="McDowall A."/>
            <person name="Ruckmani A."/>
            <person name="Mayilraj S."/>
            <person name="Venkateswaran K."/>
        </authorList>
    </citation>
    <scope>NUCLEOTIDE SEQUENCE [LARGE SCALE GENOMIC DNA]</scope>
    <source>
        <strain evidence="2">1PO1SC</strain>
    </source>
</reference>
<dbReference type="EMBL" id="PISD01000053">
    <property type="protein sequence ID" value="PKG27003.1"/>
    <property type="molecule type" value="Genomic_DNA"/>
</dbReference>
<dbReference type="AlphaFoldDB" id="A0A2N0ZBV8"/>
<evidence type="ECO:0000313" key="1">
    <source>
        <dbReference type="EMBL" id="PKG27003.1"/>
    </source>
</evidence>
<sequence>MEGELSAYCYQVTRGKAVACMAVQERYVQKCIVIVSRENLFHMVAPLSDGWVTFWVYKYPHMLEIIKNIPDKPKTVTDHWVLGKLFGYDELSISDFLIKEGRKR</sequence>
<keyword evidence="2" id="KW-1185">Reference proteome</keyword>
<organism evidence="1 2">
    <name type="scientific">Cytobacillus horneckiae</name>
    <dbReference type="NCBI Taxonomy" id="549687"/>
    <lineage>
        <taxon>Bacteria</taxon>
        <taxon>Bacillati</taxon>
        <taxon>Bacillota</taxon>
        <taxon>Bacilli</taxon>
        <taxon>Bacillales</taxon>
        <taxon>Bacillaceae</taxon>
        <taxon>Cytobacillus</taxon>
    </lineage>
</organism>